<dbReference type="InterPro" id="IPR008972">
    <property type="entry name" value="Cupredoxin"/>
</dbReference>
<dbReference type="GO" id="GO:0046872">
    <property type="term" value="F:metal ion binding"/>
    <property type="evidence" value="ECO:0007669"/>
    <property type="project" value="UniProtKB-KW"/>
</dbReference>
<gene>
    <name evidence="2" type="ORF">EDD55_10655</name>
</gene>
<sequence>MRESFNMKKYLILALFAFGVSLTLVHVQDAKAAETIVKVQMWNDGMNMKLKLSRHSAPAGKITFQGTNTSQDGTVHEMLVVRVKNKNEKLPYDANSGRIPEDKISSLGEISETDPGKTGTLTLNLTPGLYELFCNKPGHFMAGMHEYFTVK</sequence>
<comment type="caution">
    <text evidence="2">The sequence shown here is derived from an EMBL/GenBank/DDBJ whole genome shotgun (WGS) entry which is preliminary data.</text>
</comment>
<dbReference type="PROSITE" id="PS00079">
    <property type="entry name" value="MULTICOPPER_OXIDASE1"/>
    <property type="match status" value="1"/>
</dbReference>
<name>A0A4R3JBM3_9PROT</name>
<reference evidence="2 3" key="1">
    <citation type="submission" date="2019-03" db="EMBL/GenBank/DDBJ databases">
        <title>Genomic Encyclopedia of Type Strains, Phase IV (KMG-IV): sequencing the most valuable type-strain genomes for metagenomic binning, comparative biology and taxonomic classification.</title>
        <authorList>
            <person name="Goeker M."/>
        </authorList>
    </citation>
    <scope>NUCLEOTIDE SEQUENCE [LARGE SCALE GENOMIC DNA]</scope>
    <source>
        <strain evidence="2 3">DSM 101688</strain>
    </source>
</reference>
<evidence type="ECO:0000313" key="2">
    <source>
        <dbReference type="EMBL" id="TCS62100.1"/>
    </source>
</evidence>
<evidence type="ECO:0000313" key="3">
    <source>
        <dbReference type="Proteomes" id="UP000295304"/>
    </source>
</evidence>
<dbReference type="SUPFAM" id="SSF49503">
    <property type="entry name" value="Cupredoxins"/>
    <property type="match status" value="1"/>
</dbReference>
<evidence type="ECO:0000256" key="1">
    <source>
        <dbReference type="ARBA" id="ARBA00022723"/>
    </source>
</evidence>
<proteinExistence type="predicted"/>
<dbReference type="AlphaFoldDB" id="A0A4R3JBM3"/>
<dbReference type="Proteomes" id="UP000295304">
    <property type="component" value="Unassembled WGS sequence"/>
</dbReference>
<dbReference type="Gene3D" id="2.60.40.420">
    <property type="entry name" value="Cupredoxins - blue copper proteins"/>
    <property type="match status" value="1"/>
</dbReference>
<organism evidence="2 3">
    <name type="scientific">Varunaivibrio sulfuroxidans</name>
    <dbReference type="NCBI Taxonomy" id="1773489"/>
    <lineage>
        <taxon>Bacteria</taxon>
        <taxon>Pseudomonadati</taxon>
        <taxon>Pseudomonadota</taxon>
        <taxon>Alphaproteobacteria</taxon>
        <taxon>Rhodospirillales</taxon>
        <taxon>Magnetovibrionaceae</taxon>
        <taxon>Varunaivibrio</taxon>
    </lineage>
</organism>
<accession>A0A4R3JBM3</accession>
<dbReference type="EMBL" id="SLZW01000006">
    <property type="protein sequence ID" value="TCS62100.1"/>
    <property type="molecule type" value="Genomic_DNA"/>
</dbReference>
<dbReference type="InterPro" id="IPR033138">
    <property type="entry name" value="Cu_oxidase_CS"/>
</dbReference>
<protein>
    <submittedName>
        <fullName evidence="2">Putative cupredoxin-like copper-binding protein</fullName>
    </submittedName>
</protein>
<keyword evidence="3" id="KW-1185">Reference proteome</keyword>
<keyword evidence="1" id="KW-0479">Metal-binding</keyword>